<dbReference type="EMBL" id="RKQZ01000001">
    <property type="protein sequence ID" value="RPF23022.1"/>
    <property type="molecule type" value="Genomic_DNA"/>
</dbReference>
<keyword evidence="2" id="KW-1133">Transmembrane helix</keyword>
<feature type="transmembrane region" description="Helical" evidence="2">
    <location>
        <begin position="404"/>
        <end position="425"/>
    </location>
</feature>
<evidence type="ECO:0000256" key="2">
    <source>
        <dbReference type="SAM" id="Phobius"/>
    </source>
</evidence>
<keyword evidence="2" id="KW-0812">Transmembrane</keyword>
<proteinExistence type="predicted"/>
<evidence type="ECO:0000313" key="4">
    <source>
        <dbReference type="Proteomes" id="UP000280501"/>
    </source>
</evidence>
<gene>
    <name evidence="3" type="ORF">EDD34_3701</name>
</gene>
<sequence length="456" mass="47963">MRIVLTAGRLLGAHWPALLALGFAGVALRGAAFWGALEVSRWNALAAQIVLLALPLGLLLPVIAMLRVCYPSLGNLRRPRHDEAPPGVLPAPSDDRTFRPGDPGAPHAPGGTPSSYAAAVPGRREQPLTDVALAVLIPFLAVYAIEGTMDADHARYLNDVAADELFGTAMFTDEGIDFSSRLGLWTGWTLVGVVVGAIVLRWLLGVLDRKVHLLGLTLLGAAVEVFWSVQAAYDMETLGRGLLITLQDRALVHWSIGTYTAATETAQGEVVAQAGAAAAGGLVTVVESLDVVIVAPLAWLAIGTVVLGRRLMAPPSTEHRWLDQTAMPGWLRRVLAAATQELRERFSALGQGMTMIRRGGIGAMLVFCLAYLVVMRAPVAVGWAVRAITGPVETDLWLLVISPWEQAVGTAVSLALAGALIAAAVDTMVGRGMTVAGDAEDDGEREGAIPGTVVAS</sequence>
<feature type="transmembrane region" description="Helical" evidence="2">
    <location>
        <begin position="361"/>
        <end position="384"/>
    </location>
</feature>
<reference evidence="3 4" key="1">
    <citation type="submission" date="2018-11" db="EMBL/GenBank/DDBJ databases">
        <title>Sequencing the genomes of 1000 actinobacteria strains.</title>
        <authorList>
            <person name="Klenk H.-P."/>
        </authorList>
    </citation>
    <scope>NUCLEOTIDE SEQUENCE [LARGE SCALE GENOMIC DNA]</scope>
    <source>
        <strain evidence="3 4">DSM 15700</strain>
    </source>
</reference>
<dbReference type="AlphaFoldDB" id="A0A3N4ZC19"/>
<evidence type="ECO:0000313" key="3">
    <source>
        <dbReference type="EMBL" id="RPF23022.1"/>
    </source>
</evidence>
<comment type="caution">
    <text evidence="3">The sequence shown here is derived from an EMBL/GenBank/DDBJ whole genome shotgun (WGS) entry which is preliminary data.</text>
</comment>
<dbReference type="RefSeq" id="WP_123815860.1">
    <property type="nucleotide sequence ID" value="NZ_RKQZ01000001.1"/>
</dbReference>
<keyword evidence="4" id="KW-1185">Reference proteome</keyword>
<keyword evidence="2" id="KW-0472">Membrane</keyword>
<organism evidence="3 4">
    <name type="scientific">Myceligenerans xiligouense</name>
    <dbReference type="NCBI Taxonomy" id="253184"/>
    <lineage>
        <taxon>Bacteria</taxon>
        <taxon>Bacillati</taxon>
        <taxon>Actinomycetota</taxon>
        <taxon>Actinomycetes</taxon>
        <taxon>Micrococcales</taxon>
        <taxon>Promicromonosporaceae</taxon>
        <taxon>Myceligenerans</taxon>
    </lineage>
</organism>
<feature type="transmembrane region" description="Helical" evidence="2">
    <location>
        <begin position="45"/>
        <end position="70"/>
    </location>
</feature>
<name>A0A3N4ZC19_9MICO</name>
<feature type="transmembrane region" description="Helical" evidence="2">
    <location>
        <begin position="182"/>
        <end position="204"/>
    </location>
</feature>
<feature type="transmembrane region" description="Helical" evidence="2">
    <location>
        <begin position="291"/>
        <end position="312"/>
    </location>
</feature>
<evidence type="ECO:0000256" key="1">
    <source>
        <dbReference type="SAM" id="MobiDB-lite"/>
    </source>
</evidence>
<feature type="transmembrane region" description="Helical" evidence="2">
    <location>
        <begin position="211"/>
        <end position="233"/>
    </location>
</feature>
<dbReference type="Proteomes" id="UP000280501">
    <property type="component" value="Unassembled WGS sequence"/>
</dbReference>
<accession>A0A3N4ZC19</accession>
<feature type="compositionally biased region" description="Low complexity" evidence="1">
    <location>
        <begin position="100"/>
        <end position="113"/>
    </location>
</feature>
<protein>
    <submittedName>
        <fullName evidence="3">Uncharacterized protein</fullName>
    </submittedName>
</protein>
<feature type="region of interest" description="Disordered" evidence="1">
    <location>
        <begin position="81"/>
        <end position="116"/>
    </location>
</feature>
<dbReference type="OrthoDB" id="3322395at2"/>